<sequence length="392" mass="43107">MVRIAVLSIFVAGATAFVHPGLLHTEDDFTRVKEYVNEGKEPWLTAWNLLTSNSHASPTYEPRAVETVYRGSDGVNAQNYPLLYNDAHAAYQLALRWKINGSSEFAVASTRILDAWSSTMKAIGGSSDGFLAAGLYGYQLANAGEIMRDYSEWPETNRTRLGDLLETVFYKDSYRFLTTHNGQSQYHYWANWDLCSIAAIQAIGVFTDNQTMYDYATNYFISGDGMGAMPNFIIANHTEDGSGKILAQSQEAGRDQGHATLDIALLGVVLQQGYNQGKDLFEIMSNSGLAASEYIAKYNVNETVPFTEYDNPDQGDMTEISSASRGNVRAGFELLYGHYNDIRGLDASWTKEYVNYANNATGGVEGGGGNYGSNSGGYDYLGFGTLMYRLTA</sequence>
<dbReference type="Gene3D" id="1.50.10.100">
    <property type="entry name" value="Chondroitin AC/alginate lyase"/>
    <property type="match status" value="1"/>
</dbReference>
<dbReference type="InterPro" id="IPR008929">
    <property type="entry name" value="Chondroitin_lyas"/>
</dbReference>
<evidence type="ECO:0000256" key="1">
    <source>
        <dbReference type="ARBA" id="ARBA00022729"/>
    </source>
</evidence>
<evidence type="ECO:0000256" key="3">
    <source>
        <dbReference type="SAM" id="SignalP"/>
    </source>
</evidence>
<dbReference type="Pfam" id="PF05426">
    <property type="entry name" value="Alginate_lyase"/>
    <property type="match status" value="1"/>
</dbReference>
<organism evidence="5 6">
    <name type="scientific">Phomopsis amygdali</name>
    <name type="common">Fusicoccum amygdali</name>
    <dbReference type="NCBI Taxonomy" id="1214568"/>
    <lineage>
        <taxon>Eukaryota</taxon>
        <taxon>Fungi</taxon>
        <taxon>Dikarya</taxon>
        <taxon>Ascomycota</taxon>
        <taxon>Pezizomycotina</taxon>
        <taxon>Sordariomycetes</taxon>
        <taxon>Sordariomycetidae</taxon>
        <taxon>Diaporthales</taxon>
        <taxon>Diaporthaceae</taxon>
        <taxon>Diaporthe</taxon>
    </lineage>
</organism>
<feature type="chain" id="PRO_5042249085" description="Alginate lyase domain-containing protein" evidence="3">
    <location>
        <begin position="17"/>
        <end position="392"/>
    </location>
</feature>
<gene>
    <name evidence="5" type="ORF">N8I77_009813</name>
</gene>
<dbReference type="AlphaFoldDB" id="A0AAD9W2V3"/>
<dbReference type="GO" id="GO:0016829">
    <property type="term" value="F:lyase activity"/>
    <property type="evidence" value="ECO:0007669"/>
    <property type="project" value="UniProtKB-KW"/>
</dbReference>
<dbReference type="InterPro" id="IPR008397">
    <property type="entry name" value="Alginate_lyase_dom"/>
</dbReference>
<evidence type="ECO:0000259" key="4">
    <source>
        <dbReference type="Pfam" id="PF05426"/>
    </source>
</evidence>
<dbReference type="EMBL" id="JAUJFL010000005">
    <property type="protein sequence ID" value="KAK2603349.1"/>
    <property type="molecule type" value="Genomic_DNA"/>
</dbReference>
<evidence type="ECO:0000256" key="2">
    <source>
        <dbReference type="ARBA" id="ARBA00023239"/>
    </source>
</evidence>
<keyword evidence="6" id="KW-1185">Reference proteome</keyword>
<name>A0AAD9W2V3_PHOAM</name>
<accession>A0AAD9W2V3</accession>
<proteinExistence type="predicted"/>
<dbReference type="Proteomes" id="UP001265746">
    <property type="component" value="Unassembled WGS sequence"/>
</dbReference>
<dbReference type="SUPFAM" id="SSF48230">
    <property type="entry name" value="Chondroitin AC/alginate lyase"/>
    <property type="match status" value="1"/>
</dbReference>
<evidence type="ECO:0000313" key="5">
    <source>
        <dbReference type="EMBL" id="KAK2603349.1"/>
    </source>
</evidence>
<keyword evidence="2" id="KW-0456">Lyase</keyword>
<dbReference type="GO" id="GO:0042597">
    <property type="term" value="C:periplasmic space"/>
    <property type="evidence" value="ECO:0007669"/>
    <property type="project" value="InterPro"/>
</dbReference>
<reference evidence="5" key="1">
    <citation type="submission" date="2023-06" db="EMBL/GenBank/DDBJ databases">
        <authorList>
            <person name="Noh H."/>
        </authorList>
    </citation>
    <scope>NUCLEOTIDE SEQUENCE</scope>
    <source>
        <strain evidence="5">DUCC20226</strain>
    </source>
</reference>
<keyword evidence="1 3" id="KW-0732">Signal</keyword>
<feature type="domain" description="Alginate lyase" evidence="4">
    <location>
        <begin position="76"/>
        <end position="223"/>
    </location>
</feature>
<feature type="signal peptide" evidence="3">
    <location>
        <begin position="1"/>
        <end position="16"/>
    </location>
</feature>
<protein>
    <recommendedName>
        <fullName evidence="4">Alginate lyase domain-containing protein</fullName>
    </recommendedName>
</protein>
<comment type="caution">
    <text evidence="5">The sequence shown here is derived from an EMBL/GenBank/DDBJ whole genome shotgun (WGS) entry which is preliminary data.</text>
</comment>
<evidence type="ECO:0000313" key="6">
    <source>
        <dbReference type="Proteomes" id="UP001265746"/>
    </source>
</evidence>